<dbReference type="PANTHER" id="PTHR47027">
    <property type="entry name" value="REVERSE TRANSCRIPTASE DOMAIN-CONTAINING PROTEIN"/>
    <property type="match status" value="1"/>
</dbReference>
<proteinExistence type="predicted"/>
<dbReference type="PANTHER" id="PTHR47027:SF28">
    <property type="entry name" value="ENDONUCLEASE-REVERSE TRANSCRIPTASE"/>
    <property type="match status" value="1"/>
</dbReference>
<dbReference type="OrthoDB" id="418748at2759"/>
<dbReference type="EMBL" id="JARK01001382">
    <property type="protein sequence ID" value="EYC12736.1"/>
    <property type="molecule type" value="Genomic_DNA"/>
</dbReference>
<dbReference type="Gene3D" id="3.30.70.270">
    <property type="match status" value="1"/>
</dbReference>
<gene>
    <name evidence="2" type="primary">Acey_s0046.g1396</name>
    <name evidence="2" type="ORF">Y032_0046g1396</name>
</gene>
<dbReference type="InterPro" id="IPR036691">
    <property type="entry name" value="Endo/exonu/phosph_ase_sf"/>
</dbReference>
<reference evidence="3" key="1">
    <citation type="journal article" date="2015" name="Nat. Genet.">
        <title>The genome and transcriptome of the zoonotic hookworm Ancylostoma ceylanicum identify infection-specific gene families.</title>
        <authorList>
            <person name="Schwarz E.M."/>
            <person name="Hu Y."/>
            <person name="Antoshechkin I."/>
            <person name="Miller M.M."/>
            <person name="Sternberg P.W."/>
            <person name="Aroian R.V."/>
        </authorList>
    </citation>
    <scope>NUCLEOTIDE SEQUENCE</scope>
    <source>
        <strain evidence="3">HY135</strain>
    </source>
</reference>
<dbReference type="InterPro" id="IPR043502">
    <property type="entry name" value="DNA/RNA_pol_sf"/>
</dbReference>
<dbReference type="CDD" id="cd01650">
    <property type="entry name" value="RT_nLTR_like"/>
    <property type="match status" value="1"/>
</dbReference>
<dbReference type="SUPFAM" id="SSF56672">
    <property type="entry name" value="DNA/RNA polymerases"/>
    <property type="match status" value="1"/>
</dbReference>
<name>A0A016UCR9_9BILA</name>
<dbReference type="SUPFAM" id="SSF56219">
    <property type="entry name" value="DNase I-like"/>
    <property type="match status" value="1"/>
</dbReference>
<evidence type="ECO:0000313" key="3">
    <source>
        <dbReference type="Proteomes" id="UP000024635"/>
    </source>
</evidence>
<dbReference type="Gene3D" id="3.60.10.10">
    <property type="entry name" value="Endonuclease/exonuclease/phosphatase"/>
    <property type="match status" value="1"/>
</dbReference>
<dbReference type="Pfam" id="PF00078">
    <property type="entry name" value="RVT_1"/>
    <property type="match status" value="1"/>
</dbReference>
<evidence type="ECO:0000259" key="1">
    <source>
        <dbReference type="PROSITE" id="PS50878"/>
    </source>
</evidence>
<dbReference type="AlphaFoldDB" id="A0A016UCR9"/>
<protein>
    <recommendedName>
        <fullName evidence="1">Reverse transcriptase domain-containing protein</fullName>
    </recommendedName>
</protein>
<evidence type="ECO:0000313" key="2">
    <source>
        <dbReference type="EMBL" id="EYC12736.1"/>
    </source>
</evidence>
<dbReference type="InterPro" id="IPR000477">
    <property type="entry name" value="RT_dom"/>
</dbReference>
<dbReference type="InterPro" id="IPR043128">
    <property type="entry name" value="Rev_trsase/Diguanyl_cyclase"/>
</dbReference>
<dbReference type="STRING" id="53326.A0A016UCR9"/>
<organism evidence="2 3">
    <name type="scientific">Ancylostoma ceylanicum</name>
    <dbReference type="NCBI Taxonomy" id="53326"/>
    <lineage>
        <taxon>Eukaryota</taxon>
        <taxon>Metazoa</taxon>
        <taxon>Ecdysozoa</taxon>
        <taxon>Nematoda</taxon>
        <taxon>Chromadorea</taxon>
        <taxon>Rhabditida</taxon>
        <taxon>Rhabditina</taxon>
        <taxon>Rhabditomorpha</taxon>
        <taxon>Strongyloidea</taxon>
        <taxon>Ancylostomatidae</taxon>
        <taxon>Ancylostomatinae</taxon>
        <taxon>Ancylostoma</taxon>
    </lineage>
</organism>
<accession>A0A016UCR9</accession>
<feature type="domain" description="Reverse transcriptase" evidence="1">
    <location>
        <begin position="218"/>
        <end position="459"/>
    </location>
</feature>
<dbReference type="Proteomes" id="UP000024635">
    <property type="component" value="Unassembled WGS sequence"/>
</dbReference>
<dbReference type="PROSITE" id="PS50878">
    <property type="entry name" value="RT_POL"/>
    <property type="match status" value="1"/>
</dbReference>
<comment type="caution">
    <text evidence="2">The sequence shown here is derived from an EMBL/GenBank/DDBJ whole genome shotgun (WGS) entry which is preliminary data.</text>
</comment>
<sequence length="535" mass="61082">MWSGNKSREIGCGFKIIYNGSPNTRNGVGVNVSERVRNSVAEVQRYCRLMKIVVATVERRIHFFSAYAPQTGCSDKAKDDFWTLLDGKTEEVPPEDTIIVARDLNGHVGATKEGYRCQRGYGYGTRNSDGERILEYADSHNLVIVNTKFRKRPSHLVSFYSGSTQTQIDFVLIRYRDQNLVTDAKVVPYEVVATQHRPLICTTKIIPAKQKQDERCGPTRVKWWRLKENEAAVVSRIQLPSVTTVNETWEKATGAIAEAARTELAQQFRYGKAWDAIHWVRLLIEKHRENQEPLHLAFLDLEKAFDRVPREVIWYALRRHAVPEEHIEWVRIVYADPRSQVKLAAGTSAEFPIIVGVHQGSALSPLLFIVVMDAITRDLQKPVAWTLLFANDIVLASEDRHKLELQTQAWSGRLAQFGLRRNVKKTEYLTTYVNENGTVKVNGTNLARTETFKYLGSTVTYDDSLSREVLVPVNSAWMKWRSVTGVLCDKNIPERFKSKVYRTVVRAVALHGAECWAVTKEVERRVSGMEMKMLR</sequence>
<keyword evidence="3" id="KW-1185">Reference proteome</keyword>